<comment type="subcellular location">
    <subcellularLocation>
        <location evidence="6">Cytoplasm</location>
    </subcellularLocation>
</comment>
<dbReference type="InterPro" id="IPR036291">
    <property type="entry name" value="NAD(P)-bd_dom_sf"/>
</dbReference>
<evidence type="ECO:0000256" key="3">
    <source>
        <dbReference type="ARBA" id="ARBA00022857"/>
    </source>
</evidence>
<evidence type="ECO:0000256" key="1">
    <source>
        <dbReference type="ARBA" id="ARBA00005525"/>
    </source>
</evidence>
<feature type="domain" description="Pyrroline-5-carboxylate reductase dimerisation" evidence="11">
    <location>
        <begin position="169"/>
        <end position="270"/>
    </location>
</feature>
<feature type="domain" description="Pyrroline-5-carboxylate reductase catalytic N-terminal" evidence="10">
    <location>
        <begin position="6"/>
        <end position="105"/>
    </location>
</feature>
<evidence type="ECO:0000259" key="10">
    <source>
        <dbReference type="Pfam" id="PF03807"/>
    </source>
</evidence>
<keyword evidence="3 6" id="KW-0521">NADP</keyword>
<dbReference type="AlphaFoldDB" id="A0A926I4Y2"/>
<organism evidence="12 13">
    <name type="scientific">Ligaoa zhengdingensis</name>
    <dbReference type="NCBI Taxonomy" id="2763658"/>
    <lineage>
        <taxon>Bacteria</taxon>
        <taxon>Bacillati</taxon>
        <taxon>Bacillota</taxon>
        <taxon>Clostridia</taxon>
        <taxon>Eubacteriales</taxon>
        <taxon>Oscillospiraceae</taxon>
        <taxon>Ligaoa</taxon>
    </lineage>
</organism>
<accession>A0A926I4Y2</accession>
<dbReference type="Gene3D" id="3.40.50.720">
    <property type="entry name" value="NAD(P)-binding Rossmann-like Domain"/>
    <property type="match status" value="1"/>
</dbReference>
<keyword evidence="4 6" id="KW-0560">Oxidoreductase</keyword>
<dbReference type="FunFam" id="1.10.3730.10:FF:000001">
    <property type="entry name" value="Pyrroline-5-carboxylate reductase"/>
    <property type="match status" value="1"/>
</dbReference>
<dbReference type="PANTHER" id="PTHR11645">
    <property type="entry name" value="PYRROLINE-5-CARBOXYLATE REDUCTASE"/>
    <property type="match status" value="1"/>
</dbReference>
<keyword evidence="6" id="KW-0963">Cytoplasm</keyword>
<dbReference type="HAMAP" id="MF_01925">
    <property type="entry name" value="P5C_reductase"/>
    <property type="match status" value="1"/>
</dbReference>
<dbReference type="GO" id="GO:0005737">
    <property type="term" value="C:cytoplasm"/>
    <property type="evidence" value="ECO:0007669"/>
    <property type="project" value="UniProtKB-SubCell"/>
</dbReference>
<feature type="binding site" evidence="8">
    <location>
        <begin position="78"/>
        <end position="81"/>
    </location>
    <ligand>
        <name>NADP(+)</name>
        <dbReference type="ChEBI" id="CHEBI:58349"/>
    </ligand>
</feature>
<keyword evidence="6 9" id="KW-0028">Amino-acid biosynthesis</keyword>
<evidence type="ECO:0000256" key="7">
    <source>
        <dbReference type="NCBIfam" id="TIGR00112"/>
    </source>
</evidence>
<keyword evidence="2 6" id="KW-0641">Proline biosynthesis</keyword>
<comment type="catalytic activity">
    <reaction evidence="6 9">
        <text>L-proline + NADP(+) = (S)-1-pyrroline-5-carboxylate + NADPH + 2 H(+)</text>
        <dbReference type="Rhea" id="RHEA:14109"/>
        <dbReference type="ChEBI" id="CHEBI:15378"/>
        <dbReference type="ChEBI" id="CHEBI:17388"/>
        <dbReference type="ChEBI" id="CHEBI:57783"/>
        <dbReference type="ChEBI" id="CHEBI:58349"/>
        <dbReference type="ChEBI" id="CHEBI:60039"/>
        <dbReference type="EC" id="1.5.1.2"/>
    </reaction>
</comment>
<evidence type="ECO:0000256" key="4">
    <source>
        <dbReference type="ARBA" id="ARBA00023002"/>
    </source>
</evidence>
<protein>
    <recommendedName>
        <fullName evidence="6 7">Pyrroline-5-carboxylate reductase</fullName>
        <shortName evidence="6">P5C reductase</shortName>
        <shortName evidence="6">P5CR</shortName>
        <ecNumber evidence="6 7">1.5.1.2</ecNumber>
    </recommendedName>
    <alternativeName>
        <fullName evidence="6">PCA reductase</fullName>
    </alternativeName>
</protein>
<evidence type="ECO:0000256" key="5">
    <source>
        <dbReference type="ARBA" id="ARBA00058118"/>
    </source>
</evidence>
<gene>
    <name evidence="6 12" type="primary">proC</name>
    <name evidence="12" type="ORF">H8711_07070</name>
</gene>
<dbReference type="RefSeq" id="WP_249282775.1">
    <property type="nucleotide sequence ID" value="NZ_JACRST010000008.1"/>
</dbReference>
<dbReference type="EC" id="1.5.1.2" evidence="6 7"/>
<dbReference type="SUPFAM" id="SSF48179">
    <property type="entry name" value="6-phosphogluconate dehydrogenase C-terminal domain-like"/>
    <property type="match status" value="1"/>
</dbReference>
<evidence type="ECO:0000259" key="11">
    <source>
        <dbReference type="Pfam" id="PF14748"/>
    </source>
</evidence>
<comment type="function">
    <text evidence="5 6">Catalyzes the reduction of 1-pyrroline-5-carboxylate (PCA) to L-proline.</text>
</comment>
<dbReference type="GO" id="GO:0055129">
    <property type="term" value="P:L-proline biosynthetic process"/>
    <property type="evidence" value="ECO:0007669"/>
    <property type="project" value="UniProtKB-UniRule"/>
</dbReference>
<dbReference type="Pfam" id="PF03807">
    <property type="entry name" value="F420_oxidored"/>
    <property type="match status" value="1"/>
</dbReference>
<reference evidence="12" key="1">
    <citation type="submission" date="2020-08" db="EMBL/GenBank/DDBJ databases">
        <title>Genome public.</title>
        <authorList>
            <person name="Liu C."/>
            <person name="Sun Q."/>
        </authorList>
    </citation>
    <scope>NUCLEOTIDE SEQUENCE</scope>
    <source>
        <strain evidence="12">NSJ-31</strain>
    </source>
</reference>
<evidence type="ECO:0000256" key="8">
    <source>
        <dbReference type="PIRSR" id="PIRSR000193-1"/>
    </source>
</evidence>
<dbReference type="Pfam" id="PF14748">
    <property type="entry name" value="P5CR_dimer"/>
    <property type="match status" value="1"/>
</dbReference>
<dbReference type="EMBL" id="JACRST010000008">
    <property type="protein sequence ID" value="MBC8546696.1"/>
    <property type="molecule type" value="Genomic_DNA"/>
</dbReference>
<comment type="pathway">
    <text evidence="6 9">Amino-acid biosynthesis; L-proline biosynthesis; L-proline from L-glutamate 5-semialdehyde: step 1/1.</text>
</comment>
<evidence type="ECO:0000256" key="2">
    <source>
        <dbReference type="ARBA" id="ARBA00022650"/>
    </source>
</evidence>
<sequence>MLEQKTIAFVGGGQMCEAIFSGVVASGAVAPGRIWITDINAERLAQLERDYGVNTVVNPADNSGANRVAEQADIVLFALKPQFARPVLEALRCALRPEQLIISIMGGVTLAYLEEFFPDNAVLRVMPNTPMLVRKGIAGVAAGRKAGEAERALGVELFNLVGRSYLLPENLIDPLTSVSGCSPAFVYMFIEAMADGGVEKGLPRDMAIQLAAQAVAGSAEMVLQTGRHPAQLKDSVCSPAGSTITGVHALERGGFRATVMNAVTESCDKMIEVGKKA</sequence>
<dbReference type="InterPro" id="IPR000304">
    <property type="entry name" value="Pyrroline-COOH_reductase"/>
</dbReference>
<dbReference type="NCBIfam" id="TIGR00112">
    <property type="entry name" value="proC"/>
    <property type="match status" value="1"/>
</dbReference>
<dbReference type="InterPro" id="IPR029036">
    <property type="entry name" value="P5CR_dimer"/>
</dbReference>
<evidence type="ECO:0000313" key="12">
    <source>
        <dbReference type="EMBL" id="MBC8546696.1"/>
    </source>
</evidence>
<dbReference type="InterPro" id="IPR053790">
    <property type="entry name" value="P5CR-like_CS"/>
</dbReference>
<dbReference type="SUPFAM" id="SSF51735">
    <property type="entry name" value="NAD(P)-binding Rossmann-fold domains"/>
    <property type="match status" value="1"/>
</dbReference>
<proteinExistence type="inferred from homology"/>
<dbReference type="Proteomes" id="UP000653127">
    <property type="component" value="Unassembled WGS sequence"/>
</dbReference>
<evidence type="ECO:0000256" key="6">
    <source>
        <dbReference type="HAMAP-Rule" id="MF_01925"/>
    </source>
</evidence>
<evidence type="ECO:0000313" key="13">
    <source>
        <dbReference type="Proteomes" id="UP000653127"/>
    </source>
</evidence>
<dbReference type="PANTHER" id="PTHR11645:SF0">
    <property type="entry name" value="PYRROLINE-5-CARBOXYLATE REDUCTASE 3"/>
    <property type="match status" value="1"/>
</dbReference>
<dbReference type="GO" id="GO:0004735">
    <property type="term" value="F:pyrroline-5-carboxylate reductase activity"/>
    <property type="evidence" value="ECO:0007669"/>
    <property type="project" value="UniProtKB-UniRule"/>
</dbReference>
<dbReference type="Gene3D" id="1.10.3730.10">
    <property type="entry name" value="ProC C-terminal domain-like"/>
    <property type="match status" value="1"/>
</dbReference>
<dbReference type="InterPro" id="IPR028939">
    <property type="entry name" value="P5C_Rdtase_cat_N"/>
</dbReference>
<dbReference type="PROSITE" id="PS00521">
    <property type="entry name" value="P5CR"/>
    <property type="match status" value="1"/>
</dbReference>
<keyword evidence="13" id="KW-1185">Reference proteome</keyword>
<name>A0A926I4Y2_9FIRM</name>
<dbReference type="PIRSF" id="PIRSF000193">
    <property type="entry name" value="Pyrrol-5-carb_rd"/>
    <property type="match status" value="1"/>
</dbReference>
<evidence type="ECO:0000256" key="9">
    <source>
        <dbReference type="RuleBase" id="RU003903"/>
    </source>
</evidence>
<comment type="caution">
    <text evidence="12">The sequence shown here is derived from an EMBL/GenBank/DDBJ whole genome shotgun (WGS) entry which is preliminary data.</text>
</comment>
<comment type="similarity">
    <text evidence="1 6 9">Belongs to the pyrroline-5-carboxylate reductase family.</text>
</comment>
<dbReference type="InterPro" id="IPR008927">
    <property type="entry name" value="6-PGluconate_DH-like_C_sf"/>
</dbReference>
<comment type="catalytic activity">
    <reaction evidence="6">
        <text>L-proline + NAD(+) = (S)-1-pyrroline-5-carboxylate + NADH + 2 H(+)</text>
        <dbReference type="Rhea" id="RHEA:14105"/>
        <dbReference type="ChEBI" id="CHEBI:15378"/>
        <dbReference type="ChEBI" id="CHEBI:17388"/>
        <dbReference type="ChEBI" id="CHEBI:57540"/>
        <dbReference type="ChEBI" id="CHEBI:57945"/>
        <dbReference type="ChEBI" id="CHEBI:60039"/>
        <dbReference type="EC" id="1.5.1.2"/>
    </reaction>
</comment>